<accession>A0A1H5YLN0</accession>
<name>A0A1H5YLN0_9BACT</name>
<dbReference type="EMBL" id="FNVA01000003">
    <property type="protein sequence ID" value="SEG24904.1"/>
    <property type="molecule type" value="Genomic_DNA"/>
</dbReference>
<dbReference type="RefSeq" id="WP_103933233.1">
    <property type="nucleotide sequence ID" value="NZ_FNVA01000003.1"/>
</dbReference>
<dbReference type="PANTHER" id="PTHR34301:SF8">
    <property type="entry name" value="ATPASE DOMAIN-CONTAINING PROTEIN"/>
    <property type="match status" value="1"/>
</dbReference>
<dbReference type="OrthoDB" id="1550566at2"/>
<keyword evidence="3" id="KW-1185">Reference proteome</keyword>
<reference evidence="2 3" key="1">
    <citation type="submission" date="2016-10" db="EMBL/GenBank/DDBJ databases">
        <authorList>
            <person name="de Groot N.N."/>
        </authorList>
    </citation>
    <scope>NUCLEOTIDE SEQUENCE [LARGE SCALE GENOMIC DNA]</scope>
    <source>
        <strain evidence="2 3">DSM 22489</strain>
    </source>
</reference>
<sequence length="399" mass="43606">MNPLDNPFSPGAGSPPPELVGRDLLLERTTITLHRLRAGRPAKSLIFVGLRGVGKTVMLNRVRMIAIEQGYRAVHLEAREGKALPQLLVPSLRQILFQLDAAAVVSEKVKRGFRVLRSFAGALTAKAKMGDVEIELGVDPERGSGDSGDLETDLAELFAAVGQAAADRSTAIALCLDEMQYLSELELSALIMAMHRCSQDALPVALFGAGLPQVVGLAGRSKSYAERLFDYPIIGPLPLDDVRDALQAPVQKQGADFADEAVATLFQATHGYPYFVQQWAYEAWNIAIGPTISNSDVDEATRTSVAELDRSFFRVRFDRLTPREKDYLRALAALGEDDMPQRSGDIAIALRARPQSVAPLRNGLIKKGMIYSPAHGDVAFTVPLFGDFMRRAMPHWEVK</sequence>
<evidence type="ECO:0000313" key="3">
    <source>
        <dbReference type="Proteomes" id="UP000236728"/>
    </source>
</evidence>
<dbReference type="Proteomes" id="UP000236728">
    <property type="component" value="Unassembled WGS sequence"/>
</dbReference>
<dbReference type="SUPFAM" id="SSF52540">
    <property type="entry name" value="P-loop containing nucleoside triphosphate hydrolases"/>
    <property type="match status" value="1"/>
</dbReference>
<protein>
    <submittedName>
        <fullName evidence="2">AAA ATPase domain-containing protein</fullName>
    </submittedName>
</protein>
<dbReference type="AlphaFoldDB" id="A0A1H5YLN0"/>
<dbReference type="Gene3D" id="3.40.50.300">
    <property type="entry name" value="P-loop containing nucleotide triphosphate hydrolases"/>
    <property type="match status" value="1"/>
</dbReference>
<organism evidence="2 3">
    <name type="scientific">Bryocella elongata</name>
    <dbReference type="NCBI Taxonomy" id="863522"/>
    <lineage>
        <taxon>Bacteria</taxon>
        <taxon>Pseudomonadati</taxon>
        <taxon>Acidobacteriota</taxon>
        <taxon>Terriglobia</taxon>
        <taxon>Terriglobales</taxon>
        <taxon>Acidobacteriaceae</taxon>
        <taxon>Bryocella</taxon>
    </lineage>
</organism>
<dbReference type="Pfam" id="PF13191">
    <property type="entry name" value="AAA_16"/>
    <property type="match status" value="1"/>
</dbReference>
<proteinExistence type="predicted"/>
<gene>
    <name evidence="2" type="ORF">SAMN05421819_2377</name>
</gene>
<dbReference type="InterPro" id="IPR041664">
    <property type="entry name" value="AAA_16"/>
</dbReference>
<dbReference type="InterPro" id="IPR027417">
    <property type="entry name" value="P-loop_NTPase"/>
</dbReference>
<evidence type="ECO:0000259" key="1">
    <source>
        <dbReference type="Pfam" id="PF13191"/>
    </source>
</evidence>
<dbReference type="PANTHER" id="PTHR34301">
    <property type="entry name" value="DNA-BINDING PROTEIN-RELATED"/>
    <property type="match status" value="1"/>
</dbReference>
<evidence type="ECO:0000313" key="2">
    <source>
        <dbReference type="EMBL" id="SEG24904.1"/>
    </source>
</evidence>
<feature type="domain" description="Orc1-like AAA ATPase" evidence="1">
    <location>
        <begin position="18"/>
        <end position="204"/>
    </location>
</feature>